<dbReference type="AlphaFoldDB" id="A0A212JN31"/>
<dbReference type="Gene3D" id="2.60.40.1120">
    <property type="entry name" value="Carboxypeptidase-like, regulatory domain"/>
    <property type="match status" value="1"/>
</dbReference>
<dbReference type="Pfam" id="PF13715">
    <property type="entry name" value="CarbopepD_reg_2"/>
    <property type="match status" value="1"/>
</dbReference>
<evidence type="ECO:0008006" key="3">
    <source>
        <dbReference type="Google" id="ProtNLM"/>
    </source>
</evidence>
<dbReference type="RefSeq" id="WP_296949444.1">
    <property type="nucleotide sequence ID" value="NZ_LT599021.1"/>
</dbReference>
<proteinExistence type="predicted"/>
<dbReference type="EMBL" id="FLUL01000001">
    <property type="protein sequence ID" value="SBW00854.1"/>
    <property type="molecule type" value="Genomic_DNA"/>
</dbReference>
<name>A0A212JN31_9BACT</name>
<feature type="signal peptide" evidence="1">
    <location>
        <begin position="1"/>
        <end position="19"/>
    </location>
</feature>
<evidence type="ECO:0000256" key="1">
    <source>
        <dbReference type="SAM" id="SignalP"/>
    </source>
</evidence>
<feature type="chain" id="PRO_5012690867" description="Carboxypeptidase-like regulatory domain-containing protein" evidence="1">
    <location>
        <begin position="20"/>
        <end position="408"/>
    </location>
</feature>
<evidence type="ECO:0000313" key="2">
    <source>
        <dbReference type="EMBL" id="SBW00854.1"/>
    </source>
</evidence>
<protein>
    <recommendedName>
        <fullName evidence="3">Carboxypeptidase-like regulatory domain-containing protein</fullName>
    </recommendedName>
</protein>
<dbReference type="SUPFAM" id="SSF49464">
    <property type="entry name" value="Carboxypeptidase regulatory domain-like"/>
    <property type="match status" value="1"/>
</dbReference>
<keyword evidence="1" id="KW-0732">Signal</keyword>
<dbReference type="InterPro" id="IPR008969">
    <property type="entry name" value="CarboxyPept-like_regulatory"/>
</dbReference>
<gene>
    <name evidence="2" type="ORF">KL86DYS2_11925</name>
</gene>
<sequence>MRKCLFLVLLTFIGTHLFAQTLIQGTVIDKDSNKPIADVIVQYGATSRGYVNTDTKGRYTIPTVSEDVIHFQCIGYKVKSVAKSSLLINPVVRMELNPVYLNPIVISPGDADALLDEAMQNTKKKLLLDLHLGYLLHFQQTKKSDTLQNEIYMKYATTLKEKDLKKNMKSERVPYMLNIIDIRRVQRTVTPTSELYGAEYHASHLFTFGKSENNETTRSFTSDSSYIVLQIEPLQGKDGWARGEILINKDDMTIASMEIESIDSVLACQPYKRYMGNRVKIKRKVGRFSFKKIGGKYYMSDCYTYYRFQTLDEFGKEDEITYFCDVEFKGVIEKKQMRNRRLSGFCQELFYFPDSTTREFWDENFAQDLETYYQGSGIAPTRQVPMSKKIFNVVKFVAPAVAIALLVK</sequence>
<organism evidence="2">
    <name type="scientific">uncultured Dysgonomonas sp</name>
    <dbReference type="NCBI Taxonomy" id="206096"/>
    <lineage>
        <taxon>Bacteria</taxon>
        <taxon>Pseudomonadati</taxon>
        <taxon>Bacteroidota</taxon>
        <taxon>Bacteroidia</taxon>
        <taxon>Bacteroidales</taxon>
        <taxon>Dysgonomonadaceae</taxon>
        <taxon>Dysgonomonas</taxon>
        <taxon>environmental samples</taxon>
    </lineage>
</organism>
<reference evidence="2" key="1">
    <citation type="submission" date="2016-04" db="EMBL/GenBank/DDBJ databases">
        <authorList>
            <person name="Evans L.H."/>
            <person name="Alamgir A."/>
            <person name="Owens N."/>
            <person name="Weber N.D."/>
            <person name="Virtaneva K."/>
            <person name="Barbian K."/>
            <person name="Babar A."/>
            <person name="Rosenke K."/>
        </authorList>
    </citation>
    <scope>NUCLEOTIDE SEQUENCE</scope>
    <source>
        <strain evidence="2">86-2</strain>
    </source>
</reference>
<accession>A0A212JN31</accession>